<dbReference type="Proteomes" id="UP000273022">
    <property type="component" value="Unassembled WGS sequence"/>
</dbReference>
<proteinExistence type="predicted"/>
<dbReference type="PANTHER" id="PTHR46546">
    <property type="entry name" value="SHEWANELLA-LIKE PROTEIN PHOSPHATASE 1"/>
    <property type="match status" value="1"/>
</dbReference>
<dbReference type="RefSeq" id="WP_121854981.1">
    <property type="nucleotide sequence ID" value="NZ_CP037952.1"/>
</dbReference>
<dbReference type="InterPro" id="IPR004843">
    <property type="entry name" value="Calcineurin-like_PHP"/>
</dbReference>
<dbReference type="PANTHER" id="PTHR46546:SF4">
    <property type="entry name" value="SHEWANELLA-LIKE PROTEIN PHOSPHATASE 1"/>
    <property type="match status" value="1"/>
</dbReference>
<feature type="domain" description="Calcineurin-like phosphoesterase" evidence="2">
    <location>
        <begin position="118"/>
        <end position="332"/>
    </location>
</feature>
<name>A0A3A6THD6_9GAMM</name>
<dbReference type="Pfam" id="PF00149">
    <property type="entry name" value="Metallophos"/>
    <property type="match status" value="1"/>
</dbReference>
<keyword evidence="4" id="KW-1185">Reference proteome</keyword>
<evidence type="ECO:0000256" key="1">
    <source>
        <dbReference type="SAM" id="Phobius"/>
    </source>
</evidence>
<dbReference type="EMBL" id="QYYH01000168">
    <property type="protein sequence ID" value="RJY06329.1"/>
    <property type="molecule type" value="Genomic_DNA"/>
</dbReference>
<evidence type="ECO:0000259" key="2">
    <source>
        <dbReference type="Pfam" id="PF00149"/>
    </source>
</evidence>
<evidence type="ECO:0000313" key="3">
    <source>
        <dbReference type="EMBL" id="RJY06329.1"/>
    </source>
</evidence>
<evidence type="ECO:0000313" key="4">
    <source>
        <dbReference type="Proteomes" id="UP000273022"/>
    </source>
</evidence>
<feature type="transmembrane region" description="Helical" evidence="1">
    <location>
        <begin position="12"/>
        <end position="31"/>
    </location>
</feature>
<dbReference type="InterPro" id="IPR029052">
    <property type="entry name" value="Metallo-depent_PP-like"/>
</dbReference>
<reference evidence="3 4" key="1">
    <citation type="submission" date="2018-09" db="EMBL/GenBank/DDBJ databases">
        <title>Phylogeny of the Shewanellaceae, and recommendation for two new genera, Pseudoshewanella and Parashewanella.</title>
        <authorList>
            <person name="Wang G."/>
        </authorList>
    </citation>
    <scope>NUCLEOTIDE SEQUENCE [LARGE SCALE GENOMIC DNA]</scope>
    <source>
        <strain evidence="3 4">KCTC 22492</strain>
    </source>
</reference>
<accession>A0A3A6THD6</accession>
<gene>
    <name evidence="3" type="ORF">D5R81_17940</name>
</gene>
<dbReference type="AlphaFoldDB" id="A0A3A6THD6"/>
<sequence length="387" mass="43939">MKLLLTNLKHFGFTFFILLTLLILFGINIGADAKLHEDKLAYKLSGETHVFFDDDKLIKKVLRGRQDDGFYVETTTYDSTTPISFPISFPQDESQFSVTLSNEFEVPSSRYHDGESIIAVSDFESSFGAFRDFLVTHGIVDKQLNWTFGKGHLVLVGDFVDRGASTTQLLWGIYQLEQSAKKLGGKVHYIIGNHEIKSLQGNYQSAHEKYFYIAGILGKQQYQLFDHNSFLGRWLASKNVVEVINDVAFVHGGLHPQIQNHSDTLDDINHIVRNGYRQLYFTPVKESKESFLRSSTTGLAWYRGYFKDDLTHQQIDQGLKSIKAKSVVVGHTIQSKVNSLYDGKVIAIDVKHPQDYLTSIPFRNIEGLLIKNGERFRLLDNGETLSL</sequence>
<keyword evidence="1" id="KW-0472">Membrane</keyword>
<protein>
    <recommendedName>
        <fullName evidence="2">Calcineurin-like phosphoesterase domain-containing protein</fullName>
    </recommendedName>
</protein>
<dbReference type="OrthoDB" id="7550081at2"/>
<dbReference type="GO" id="GO:0016787">
    <property type="term" value="F:hydrolase activity"/>
    <property type="evidence" value="ECO:0007669"/>
    <property type="project" value="InterPro"/>
</dbReference>
<comment type="caution">
    <text evidence="3">The sequence shown here is derived from an EMBL/GenBank/DDBJ whole genome shotgun (WGS) entry which is preliminary data.</text>
</comment>
<organism evidence="3 4">
    <name type="scientific">Parashewanella spongiae</name>
    <dbReference type="NCBI Taxonomy" id="342950"/>
    <lineage>
        <taxon>Bacteria</taxon>
        <taxon>Pseudomonadati</taxon>
        <taxon>Pseudomonadota</taxon>
        <taxon>Gammaproteobacteria</taxon>
        <taxon>Alteromonadales</taxon>
        <taxon>Shewanellaceae</taxon>
        <taxon>Parashewanella</taxon>
    </lineage>
</organism>
<dbReference type="Gene3D" id="3.60.21.10">
    <property type="match status" value="1"/>
</dbReference>
<dbReference type="SUPFAM" id="SSF56300">
    <property type="entry name" value="Metallo-dependent phosphatases"/>
    <property type="match status" value="1"/>
</dbReference>
<keyword evidence="1" id="KW-1133">Transmembrane helix</keyword>
<keyword evidence="1" id="KW-0812">Transmembrane</keyword>